<dbReference type="RefSeq" id="WP_026741780.1">
    <property type="nucleotide sequence ID" value="NZ_FNQS01000004.1"/>
</dbReference>
<dbReference type="PANTHER" id="PTHR43804:SF9">
    <property type="entry name" value="PEPTIDE CHAIN RELEASE FACTOR HOMOLOG-RELATED"/>
    <property type="match status" value="1"/>
</dbReference>
<dbReference type="InterPro" id="IPR000352">
    <property type="entry name" value="Pep_chain_release_fac_I"/>
</dbReference>
<dbReference type="SUPFAM" id="SSF75620">
    <property type="entry name" value="Release factor"/>
    <property type="match status" value="1"/>
</dbReference>
<dbReference type="PANTHER" id="PTHR43804">
    <property type="entry name" value="LD18447P"/>
    <property type="match status" value="1"/>
</dbReference>
<gene>
    <name evidence="3" type="ORF">SAMN02982996_01460</name>
</gene>
<sequence length="205" mass="22932">MIFLQLSAAQGPDECMLATAKALHTLTREAHALSVTLEVVESEPGDRPGTLRSALVLLQGDGEAVLANAWCGTLQWICPSPWRKGPGRKNWFIGVQRFTPQHTFTDGEIRIETLRASGPGGQHVNKTESAVRATHVASGISVRVQSERSQHANRRLALQLIEWRLRQQHQQQTAALREQRHRGHQEVERGNPVRIFKGERFDPFG</sequence>
<dbReference type="EMBL" id="FNQS01000004">
    <property type="protein sequence ID" value="SEA36463.1"/>
    <property type="molecule type" value="Genomic_DNA"/>
</dbReference>
<dbReference type="InterPro" id="IPR050057">
    <property type="entry name" value="Prokaryotic/Mito_RF"/>
</dbReference>
<evidence type="ECO:0000259" key="2">
    <source>
        <dbReference type="PROSITE" id="PS00745"/>
    </source>
</evidence>
<accession>A0A1H4AKK3</accession>
<comment type="similarity">
    <text evidence="1">Belongs to the prokaryotic/mitochondrial release factor family.</text>
</comment>
<dbReference type="InterPro" id="IPR045853">
    <property type="entry name" value="Pep_chain_release_fac_I_sf"/>
</dbReference>
<name>A0A1H4AKK3_9GAMM</name>
<dbReference type="GeneID" id="97764352"/>
<dbReference type="AlphaFoldDB" id="A0A1H4AKK3"/>
<dbReference type="InterPro" id="IPR017509">
    <property type="entry name" value="PrfH"/>
</dbReference>
<dbReference type="Pfam" id="PF00472">
    <property type="entry name" value="RF-1"/>
    <property type="match status" value="1"/>
</dbReference>
<keyword evidence="4" id="KW-1185">Reference proteome</keyword>
<reference evidence="3 4" key="1">
    <citation type="submission" date="2016-10" db="EMBL/GenBank/DDBJ databases">
        <authorList>
            <person name="de Groot N.N."/>
        </authorList>
    </citation>
    <scope>NUCLEOTIDE SEQUENCE [LARGE SCALE GENOMIC DNA]</scope>
    <source>
        <strain evidence="3 4">ATCC 29281</strain>
    </source>
</reference>
<dbReference type="GO" id="GO:0003747">
    <property type="term" value="F:translation release factor activity"/>
    <property type="evidence" value="ECO:0007669"/>
    <property type="project" value="InterPro"/>
</dbReference>
<organism evidence="3 4">
    <name type="scientific">Lonsdalea quercina</name>
    <dbReference type="NCBI Taxonomy" id="71657"/>
    <lineage>
        <taxon>Bacteria</taxon>
        <taxon>Pseudomonadati</taxon>
        <taxon>Pseudomonadota</taxon>
        <taxon>Gammaproteobacteria</taxon>
        <taxon>Enterobacterales</taxon>
        <taxon>Pectobacteriaceae</taxon>
        <taxon>Lonsdalea</taxon>
    </lineage>
</organism>
<evidence type="ECO:0000313" key="3">
    <source>
        <dbReference type="EMBL" id="SEA36463.1"/>
    </source>
</evidence>
<feature type="domain" description="Prokaryotic-type class I peptide chain release factors" evidence="2">
    <location>
        <begin position="115"/>
        <end position="131"/>
    </location>
</feature>
<dbReference type="NCBIfam" id="TIGR03072">
    <property type="entry name" value="release_prfH"/>
    <property type="match status" value="1"/>
</dbReference>
<dbReference type="Gene3D" id="3.30.70.1660">
    <property type="match status" value="1"/>
</dbReference>
<dbReference type="eggNOG" id="COG1186">
    <property type="taxonomic scope" value="Bacteria"/>
</dbReference>
<evidence type="ECO:0000256" key="1">
    <source>
        <dbReference type="ARBA" id="ARBA00010835"/>
    </source>
</evidence>
<protein>
    <submittedName>
        <fullName evidence="3">Peptide chain release factor</fullName>
    </submittedName>
</protein>
<dbReference type="Gene3D" id="3.30.160.20">
    <property type="match status" value="1"/>
</dbReference>
<dbReference type="STRING" id="71657.SAMN02982996_01460"/>
<evidence type="ECO:0000313" key="4">
    <source>
        <dbReference type="Proteomes" id="UP000187280"/>
    </source>
</evidence>
<dbReference type="Proteomes" id="UP000187280">
    <property type="component" value="Unassembled WGS sequence"/>
</dbReference>
<proteinExistence type="inferred from homology"/>
<dbReference type="PROSITE" id="PS00745">
    <property type="entry name" value="RF_PROK_I"/>
    <property type="match status" value="1"/>
</dbReference>